<organism evidence="1 2">
    <name type="scientific">Serendipita indica (strain DSM 11827)</name>
    <name type="common">Root endophyte fungus</name>
    <name type="synonym">Piriformospora indica</name>
    <dbReference type="NCBI Taxonomy" id="1109443"/>
    <lineage>
        <taxon>Eukaryota</taxon>
        <taxon>Fungi</taxon>
        <taxon>Dikarya</taxon>
        <taxon>Basidiomycota</taxon>
        <taxon>Agaricomycotina</taxon>
        <taxon>Agaricomycetes</taxon>
        <taxon>Sebacinales</taxon>
        <taxon>Serendipitaceae</taxon>
        <taxon>Serendipita</taxon>
    </lineage>
</organism>
<feature type="non-terminal residue" evidence="1">
    <location>
        <position position="1"/>
    </location>
</feature>
<reference evidence="1 2" key="1">
    <citation type="journal article" date="2011" name="PLoS Pathog.">
        <title>Endophytic Life Strategies Decoded by Genome and Transcriptome Analyses of the Mutualistic Root Symbiont Piriformospora indica.</title>
        <authorList>
            <person name="Zuccaro A."/>
            <person name="Lahrmann U."/>
            <person name="Guldener U."/>
            <person name="Langen G."/>
            <person name="Pfiffi S."/>
            <person name="Biedenkopf D."/>
            <person name="Wong P."/>
            <person name="Samans B."/>
            <person name="Grimm C."/>
            <person name="Basiewicz M."/>
            <person name="Murat C."/>
            <person name="Martin F."/>
            <person name="Kogel K.H."/>
        </authorList>
    </citation>
    <scope>NUCLEOTIDE SEQUENCE [LARGE SCALE GENOMIC DNA]</scope>
    <source>
        <strain evidence="1 2">DSM 11827</strain>
    </source>
</reference>
<dbReference type="InParanoid" id="G4U0B0"/>
<evidence type="ECO:0000313" key="2">
    <source>
        <dbReference type="Proteomes" id="UP000007148"/>
    </source>
</evidence>
<dbReference type="Proteomes" id="UP000007148">
    <property type="component" value="Unassembled WGS sequence"/>
</dbReference>
<sequence length="136" mass="15391">TQYERATTCITHDEYRATEPRESQPSNALIKAPSRLDLVLQDVMRICGGIKIQFDDVELTSETKDLKRVFFEEIGSVHTVLCELSETLIQILHTLRKSAPTREDSDALFRSIEDTHKAIDQAQRSLASAGRAIYKV</sequence>
<accession>G4U0B0</accession>
<keyword evidence="2" id="KW-1185">Reference proteome</keyword>
<gene>
    <name evidence="1" type="ORF">PIIN_10988</name>
</gene>
<comment type="caution">
    <text evidence="1">The sequence shown here is derived from an EMBL/GenBank/DDBJ whole genome shotgun (WGS) entry which is preliminary data.</text>
</comment>
<evidence type="ECO:0000313" key="1">
    <source>
        <dbReference type="EMBL" id="CCA77003.1"/>
    </source>
</evidence>
<dbReference type="EMBL" id="CAFZ01001179">
    <property type="protein sequence ID" value="CCA77003.1"/>
    <property type="molecule type" value="Genomic_DNA"/>
</dbReference>
<dbReference type="HOGENOM" id="CLU_1880400_0_0_1"/>
<protein>
    <submittedName>
        <fullName evidence="1">Uncharacterized protein</fullName>
    </submittedName>
</protein>
<dbReference type="AlphaFoldDB" id="G4U0B0"/>
<proteinExistence type="predicted"/>
<name>G4U0B0_SERID</name>